<evidence type="ECO:0000256" key="4">
    <source>
        <dbReference type="ARBA" id="ARBA00022475"/>
    </source>
</evidence>
<dbReference type="InterPro" id="IPR001320">
    <property type="entry name" value="Iontro_rcpt_C"/>
</dbReference>
<dbReference type="SMART" id="SM00918">
    <property type="entry name" value="Lig_chan-Glu_bd"/>
    <property type="match status" value="1"/>
</dbReference>
<evidence type="ECO:0000256" key="3">
    <source>
        <dbReference type="ARBA" id="ARBA00022448"/>
    </source>
</evidence>
<keyword evidence="5 16" id="KW-0812">Transmembrane</keyword>
<feature type="binding site" evidence="13">
    <location>
        <position position="158"/>
    </location>
    <ligand>
        <name>L-glutamate</name>
        <dbReference type="ChEBI" id="CHEBI:29985"/>
    </ligand>
</feature>
<keyword evidence="10" id="KW-0325">Glycoprotein</keyword>
<keyword evidence="4" id="KW-1003">Cell membrane</keyword>
<proteinExistence type="evidence at transcript level"/>
<reference evidence="19" key="1">
    <citation type="submission" date="2018-11" db="EMBL/GenBank/DDBJ databases">
        <title>Genome-based identification and analysis of ionotropic receptors in Pardosa pseudoannulata.</title>
        <authorList>
            <person name="Xiao Y."/>
        </authorList>
    </citation>
    <scope>NUCLEOTIDE SEQUENCE</scope>
</reference>
<keyword evidence="7" id="KW-0406">Ion transport</keyword>
<evidence type="ECO:0000256" key="14">
    <source>
        <dbReference type="PIRSR" id="PIRSR601508-2"/>
    </source>
</evidence>
<accession>A0A7S5HE30</accession>
<evidence type="ECO:0000313" key="19">
    <source>
        <dbReference type="EMBL" id="QHA94733.1"/>
    </source>
</evidence>
<dbReference type="Gene3D" id="1.10.287.70">
    <property type="match status" value="1"/>
</dbReference>
<evidence type="ECO:0000256" key="10">
    <source>
        <dbReference type="ARBA" id="ARBA00023180"/>
    </source>
</evidence>
<feature type="disulfide bond" evidence="15">
    <location>
        <begin position="391"/>
        <end position="446"/>
    </location>
</feature>
<evidence type="ECO:0000256" key="11">
    <source>
        <dbReference type="ARBA" id="ARBA00023286"/>
    </source>
</evidence>
<evidence type="ECO:0000256" key="7">
    <source>
        <dbReference type="ARBA" id="ARBA00023065"/>
    </source>
</evidence>
<evidence type="ECO:0000256" key="1">
    <source>
        <dbReference type="ARBA" id="ARBA00004651"/>
    </source>
</evidence>
<organism evidence="19">
    <name type="scientific">Pardosa pseudoannulata</name>
    <dbReference type="NCBI Taxonomy" id="330961"/>
    <lineage>
        <taxon>Eukaryota</taxon>
        <taxon>Metazoa</taxon>
        <taxon>Ecdysozoa</taxon>
        <taxon>Arthropoda</taxon>
        <taxon>Chelicerata</taxon>
        <taxon>Arachnida</taxon>
        <taxon>Araneae</taxon>
        <taxon>Araneomorphae</taxon>
        <taxon>Entelegynae</taxon>
        <taxon>Lycosoidea</taxon>
        <taxon>Lycosidae</taxon>
        <taxon>Pardosa</taxon>
    </lineage>
</organism>
<comment type="similarity">
    <text evidence="2">Belongs to the glutamate-gated ion channel (TC 1.A.10.1) family.</text>
</comment>
<keyword evidence="15" id="KW-1015">Disulfide bond</keyword>
<dbReference type="InterPro" id="IPR019594">
    <property type="entry name" value="Glu/Gly-bd"/>
</dbReference>
<keyword evidence="9 19" id="KW-0675">Receptor</keyword>
<gene>
    <name evidence="19" type="primary">IR93a-1</name>
</gene>
<dbReference type="GO" id="GO:0038023">
    <property type="term" value="F:signaling receptor activity"/>
    <property type="evidence" value="ECO:0007669"/>
    <property type="project" value="InterPro"/>
</dbReference>
<evidence type="ECO:0000256" key="16">
    <source>
        <dbReference type="SAM" id="Phobius"/>
    </source>
</evidence>
<keyword evidence="3" id="KW-0813">Transport</keyword>
<comment type="subcellular location">
    <subcellularLocation>
        <location evidence="1">Cell membrane</location>
        <topology evidence="1">Multi-pass membrane protein</topology>
    </subcellularLocation>
</comment>
<dbReference type="EMBL" id="MK201643">
    <property type="protein sequence ID" value="QHA94733.1"/>
    <property type="molecule type" value="mRNA"/>
</dbReference>
<dbReference type="GO" id="GO:0015276">
    <property type="term" value="F:ligand-gated monoatomic ion channel activity"/>
    <property type="evidence" value="ECO:0007669"/>
    <property type="project" value="InterPro"/>
</dbReference>
<feature type="site" description="Interaction with the cone snail toxin Con-ikot-ikot" evidence="14">
    <location>
        <position position="133"/>
    </location>
</feature>
<feature type="site" description="Crucial to convey clamshell closure to channel opening" evidence="14">
    <location>
        <position position="301"/>
    </location>
</feature>
<dbReference type="Pfam" id="PF10613">
    <property type="entry name" value="Lig_chan-Glu_bd"/>
    <property type="match status" value="1"/>
</dbReference>
<feature type="transmembrane region" description="Helical" evidence="16">
    <location>
        <begin position="468"/>
        <end position="488"/>
    </location>
</feature>
<dbReference type="GO" id="GO:0005886">
    <property type="term" value="C:plasma membrane"/>
    <property type="evidence" value="ECO:0007669"/>
    <property type="project" value="UniProtKB-SubCell"/>
</dbReference>
<evidence type="ECO:0000256" key="6">
    <source>
        <dbReference type="ARBA" id="ARBA00022989"/>
    </source>
</evidence>
<evidence type="ECO:0000256" key="9">
    <source>
        <dbReference type="ARBA" id="ARBA00023170"/>
    </source>
</evidence>
<evidence type="ECO:0000256" key="12">
    <source>
        <dbReference type="ARBA" id="ARBA00023303"/>
    </source>
</evidence>
<dbReference type="PANTHER" id="PTHR42643:SF24">
    <property type="entry name" value="IONOTROPIC RECEPTOR 60A"/>
    <property type="match status" value="1"/>
</dbReference>
<dbReference type="InterPro" id="IPR001508">
    <property type="entry name" value="Iono_Glu_rcpt_met"/>
</dbReference>
<feature type="transmembrane region" description="Helical" evidence="16">
    <location>
        <begin position="272"/>
        <end position="294"/>
    </location>
</feature>
<dbReference type="Gene3D" id="3.40.190.10">
    <property type="entry name" value="Periplasmic binding protein-like II"/>
    <property type="match status" value="1"/>
</dbReference>
<evidence type="ECO:0000259" key="17">
    <source>
        <dbReference type="SMART" id="SM00079"/>
    </source>
</evidence>
<keyword evidence="12" id="KW-0407">Ion channel</keyword>
<protein>
    <submittedName>
        <fullName evidence="19">Ionotropic receptor 93a-1</fullName>
    </submittedName>
</protein>
<dbReference type="InterPro" id="IPR052192">
    <property type="entry name" value="Insect_Ionotropic_Sensory_Rcpt"/>
</dbReference>
<evidence type="ECO:0000256" key="15">
    <source>
        <dbReference type="PIRSR" id="PIRSR601508-3"/>
    </source>
</evidence>
<feature type="transmembrane region" description="Helical" evidence="16">
    <location>
        <begin position="202"/>
        <end position="220"/>
    </location>
</feature>
<evidence type="ECO:0000256" key="8">
    <source>
        <dbReference type="ARBA" id="ARBA00023136"/>
    </source>
</evidence>
<dbReference type="SUPFAM" id="SSF53850">
    <property type="entry name" value="Periplasmic binding protein-like II"/>
    <property type="match status" value="1"/>
</dbReference>
<evidence type="ECO:0000256" key="13">
    <source>
        <dbReference type="PIRSR" id="PIRSR601508-1"/>
    </source>
</evidence>
<evidence type="ECO:0000256" key="2">
    <source>
        <dbReference type="ARBA" id="ARBA00008685"/>
    </source>
</evidence>
<feature type="transmembrane region" description="Helical" evidence="16">
    <location>
        <begin position="241"/>
        <end position="260"/>
    </location>
</feature>
<feature type="domain" description="Ionotropic glutamate receptor C-terminal" evidence="17">
    <location>
        <begin position="90"/>
        <end position="438"/>
    </location>
</feature>
<sequence length="518" mass="59878">MYKLSSEYNLLGSAILEDFQKNFNAGCCARSELKEIFFTFWQSWPYENGIQNLKPEAVWSENHGILRMLPIDIETITLRIAVLPYHPYIILNNTGNEIKLEECVLRHMLKFLSKQLNFKYKLVSPSDELWGSRTKQGIWNGSIGMVTRGEADIVPYLTSTPSRREAVDFSKPIAYVKYGMLVALPSEPPRAFIFLRPYRKEVWLLFVVTAIVLSFILQKIHRWSCRFCRADKKSAKGLSTVFRCLWLIFGAMLNQGGVHLPVTNSARLVLASWWLAVLVIMATFSANLIAFLAFPETRWIVKTLQDLVQHNTIQLVIKEGCPVLEDFQESNLDIYTKIRQTFLENPKRGKVITSSRETITEDVIDGKCVFIDDINFLTGMVDQDYKDVGRCRMTISPHRFSRMDLALGFRRGSSLLPLVNKEIQQMLENGVFAHWLSNVSQHRDECFNFINNFHGQSEITLEDLQGPFYLLAIGLVFGSLFLSCEFIMNKIKIAYKKYTKNKYFNRENSTLHWRYGMQ</sequence>
<dbReference type="PANTHER" id="PTHR42643">
    <property type="entry name" value="IONOTROPIC RECEPTOR 20A-RELATED"/>
    <property type="match status" value="1"/>
</dbReference>
<dbReference type="SMART" id="SM00079">
    <property type="entry name" value="PBPe"/>
    <property type="match status" value="1"/>
</dbReference>
<keyword evidence="6 16" id="KW-1133">Transmembrane helix</keyword>
<evidence type="ECO:0000259" key="18">
    <source>
        <dbReference type="SMART" id="SM00918"/>
    </source>
</evidence>
<dbReference type="AlphaFoldDB" id="A0A7S5HE30"/>
<dbReference type="GO" id="GO:0050906">
    <property type="term" value="P:detection of stimulus involved in sensory perception"/>
    <property type="evidence" value="ECO:0007669"/>
    <property type="project" value="UniProtKB-ARBA"/>
</dbReference>
<feature type="domain" description="Ionotropic glutamate receptor L-glutamate and glycine-binding" evidence="18">
    <location>
        <begin position="87"/>
        <end position="148"/>
    </location>
</feature>
<feature type="binding site" evidence="13">
    <location>
        <position position="163"/>
    </location>
    <ligand>
        <name>L-glutamate</name>
        <dbReference type="ChEBI" id="CHEBI:29985"/>
    </ligand>
</feature>
<keyword evidence="11" id="KW-1071">Ligand-gated ion channel</keyword>
<evidence type="ECO:0000256" key="5">
    <source>
        <dbReference type="ARBA" id="ARBA00022692"/>
    </source>
</evidence>
<dbReference type="Pfam" id="PF00060">
    <property type="entry name" value="Lig_chan"/>
    <property type="match status" value="1"/>
</dbReference>
<dbReference type="FunFam" id="1.10.287.70:FF:000143">
    <property type="entry name" value="Probable glutamate receptor"/>
    <property type="match status" value="1"/>
</dbReference>
<keyword evidence="8 16" id="KW-0472">Membrane</keyword>
<dbReference type="PRINTS" id="PR00177">
    <property type="entry name" value="NMDARECEPTOR"/>
</dbReference>
<name>A0A7S5HE30_9ARAC</name>